<protein>
    <submittedName>
        <fullName evidence="3">Putative glycogen synthase kinase-3</fullName>
    </submittedName>
</protein>
<evidence type="ECO:0000256" key="1">
    <source>
        <dbReference type="PROSITE-ProRule" id="PRU10141"/>
    </source>
</evidence>
<organism evidence="3 4">
    <name type="scientific">Folsomia candida</name>
    <name type="common">Springtail</name>
    <dbReference type="NCBI Taxonomy" id="158441"/>
    <lineage>
        <taxon>Eukaryota</taxon>
        <taxon>Metazoa</taxon>
        <taxon>Ecdysozoa</taxon>
        <taxon>Arthropoda</taxon>
        <taxon>Hexapoda</taxon>
        <taxon>Collembola</taxon>
        <taxon>Entomobryomorpha</taxon>
        <taxon>Isotomoidea</taxon>
        <taxon>Isotomidae</taxon>
        <taxon>Proisotominae</taxon>
        <taxon>Folsomia</taxon>
    </lineage>
</organism>
<gene>
    <name evidence="3" type="ORF">Fcan01_15478</name>
</gene>
<dbReference type="GO" id="GO:0004672">
    <property type="term" value="F:protein kinase activity"/>
    <property type="evidence" value="ECO:0007669"/>
    <property type="project" value="InterPro"/>
</dbReference>
<dbReference type="Proteomes" id="UP000198287">
    <property type="component" value="Unassembled WGS sequence"/>
</dbReference>
<proteinExistence type="predicted"/>
<reference evidence="3 4" key="1">
    <citation type="submission" date="2015-12" db="EMBL/GenBank/DDBJ databases">
        <title>The genome of Folsomia candida.</title>
        <authorList>
            <person name="Faddeeva A."/>
            <person name="Derks M.F."/>
            <person name="Anvar Y."/>
            <person name="Smit S."/>
            <person name="Van Straalen N."/>
            <person name="Roelofs D."/>
        </authorList>
    </citation>
    <scope>NUCLEOTIDE SEQUENCE [LARGE SCALE GENOMIC DNA]</scope>
    <source>
        <strain evidence="3 4">VU population</strain>
        <tissue evidence="3">Whole body</tissue>
    </source>
</reference>
<dbReference type="EMBL" id="LNIX01000010">
    <property type="protein sequence ID" value="OXA49324.1"/>
    <property type="molecule type" value="Genomic_DNA"/>
</dbReference>
<dbReference type="InterPro" id="IPR011009">
    <property type="entry name" value="Kinase-like_dom_sf"/>
</dbReference>
<keyword evidence="3" id="KW-0808">Transferase</keyword>
<evidence type="ECO:0000313" key="4">
    <source>
        <dbReference type="Proteomes" id="UP000198287"/>
    </source>
</evidence>
<dbReference type="AlphaFoldDB" id="A0A226DWY7"/>
<dbReference type="PROSITE" id="PS50011">
    <property type="entry name" value="PROTEIN_KINASE_DOM"/>
    <property type="match status" value="1"/>
</dbReference>
<keyword evidence="3" id="KW-0418">Kinase</keyword>
<keyword evidence="1" id="KW-0067">ATP-binding</keyword>
<dbReference type="InterPro" id="IPR017441">
    <property type="entry name" value="Protein_kinase_ATP_BS"/>
</dbReference>
<keyword evidence="1" id="KW-0547">Nucleotide-binding</keyword>
<name>A0A226DWY7_FOLCA</name>
<dbReference type="SUPFAM" id="SSF56112">
    <property type="entry name" value="Protein kinase-like (PK-like)"/>
    <property type="match status" value="1"/>
</dbReference>
<sequence length="118" mass="13255">MAGKYPGKPGLSRLDLSPLQLVDQPRPDFIDEITTYESCLGHGSFGVVLKVKISKDMYAMKFILPNQVLTDGQKRRELEIPRTLEMHDNIVNIHKSVEKKVLSISQVKQILALSPPTI</sequence>
<feature type="binding site" evidence="1">
    <location>
        <position position="61"/>
    </location>
    <ligand>
        <name>ATP</name>
        <dbReference type="ChEBI" id="CHEBI:30616"/>
    </ligand>
</feature>
<dbReference type="PROSITE" id="PS00107">
    <property type="entry name" value="PROTEIN_KINASE_ATP"/>
    <property type="match status" value="1"/>
</dbReference>
<dbReference type="Gene3D" id="3.30.200.20">
    <property type="entry name" value="Phosphorylase Kinase, domain 1"/>
    <property type="match status" value="1"/>
</dbReference>
<comment type="caution">
    <text evidence="3">The sequence shown here is derived from an EMBL/GenBank/DDBJ whole genome shotgun (WGS) entry which is preliminary data.</text>
</comment>
<keyword evidence="4" id="KW-1185">Reference proteome</keyword>
<feature type="domain" description="Protein kinase" evidence="2">
    <location>
        <begin position="34"/>
        <end position="118"/>
    </location>
</feature>
<dbReference type="GO" id="GO:0005524">
    <property type="term" value="F:ATP binding"/>
    <property type="evidence" value="ECO:0007669"/>
    <property type="project" value="UniProtKB-UniRule"/>
</dbReference>
<evidence type="ECO:0000313" key="3">
    <source>
        <dbReference type="EMBL" id="OXA49324.1"/>
    </source>
</evidence>
<dbReference type="InterPro" id="IPR000719">
    <property type="entry name" value="Prot_kinase_dom"/>
</dbReference>
<evidence type="ECO:0000259" key="2">
    <source>
        <dbReference type="PROSITE" id="PS50011"/>
    </source>
</evidence>
<accession>A0A226DWY7</accession>